<dbReference type="RefSeq" id="WP_235017958.1">
    <property type="nucleotide sequence ID" value="NZ_FNVO01000007.1"/>
</dbReference>
<evidence type="ECO:0000256" key="1">
    <source>
        <dbReference type="ARBA" id="ARBA00010088"/>
    </source>
</evidence>
<dbReference type="GO" id="GO:0016787">
    <property type="term" value="F:hydrolase activity"/>
    <property type="evidence" value="ECO:0007669"/>
    <property type="project" value="UniProtKB-KW"/>
</dbReference>
<protein>
    <submittedName>
        <fullName evidence="8">Alpha/beta hydrolase fold</fullName>
    </submittedName>
</protein>
<name>A0A1H6BP16_9ACTN</name>
<dbReference type="InterPro" id="IPR013595">
    <property type="entry name" value="Pept_S33_TAP-like_C"/>
</dbReference>
<keyword evidence="2 5" id="KW-0732">Signal</keyword>
<evidence type="ECO:0000313" key="8">
    <source>
        <dbReference type="EMBL" id="SEG62448.1"/>
    </source>
</evidence>
<accession>A0A1H6BP16</accession>
<feature type="chain" id="PRO_5009293979" evidence="5">
    <location>
        <begin position="33"/>
        <end position="531"/>
    </location>
</feature>
<sequence length="531" mass="57761">MLRNPPSRKTAGLLACVALGGGLIAAPGTAHALAPAVHWKPCPANDPVEGAALKGLECASISVPLDYSRPDGRRITVPLTRAKHTGTPYRGVMLLNRGGPGAHGRDLPALFSRALPKELAASYDWIGFDPRGVGAAKPALVCDTSYLNPGRARPDSVPRTRADEVAWTQRAKKFADDCARKYRDVLPFMGTTNWVRDLESIRVALGRKKINYFGFSYGSYLGAAYATAYPQRVHRMVLDSVVRPSGVWYANNLAQNVAFEKRIQSFFDWIARNHRVYGLGRTRHEVERAYYTVRGSLADRPINGRVGPDELDDIFLTDGYSTNQWSAHAKGLSDYVVRKDPKTLGELWVPPTKLAQNGYTMYLATECRDAAWPRDWSTWSADAHRLYKAGNRFETWSNTWYNAPCAYWRTTAGPPPRVGGVAGLPGILLVQASEDAATPYGGALETHGLFPSSRLVVQQGGGNHGLSLSGDRCVDGSVLAYLRGGTLPSDRPGPDLVCAPPAPPKPTLKQVRKKRAGHVALPASAIIHGTS</sequence>
<evidence type="ECO:0000259" key="6">
    <source>
        <dbReference type="Pfam" id="PF00561"/>
    </source>
</evidence>
<dbReference type="InterPro" id="IPR029058">
    <property type="entry name" value="AB_hydrolase_fold"/>
</dbReference>
<dbReference type="InterPro" id="IPR051601">
    <property type="entry name" value="Serine_prot/Carboxylest_S33"/>
</dbReference>
<dbReference type="EMBL" id="FNVO01000007">
    <property type="protein sequence ID" value="SEG62448.1"/>
    <property type="molecule type" value="Genomic_DNA"/>
</dbReference>
<gene>
    <name evidence="8" type="ORF">SAMN04489712_107297</name>
</gene>
<dbReference type="PANTHER" id="PTHR43248">
    <property type="entry name" value="2-SUCCINYL-6-HYDROXY-2,4-CYCLOHEXADIENE-1-CARBOXYLATE SYNTHASE"/>
    <property type="match status" value="1"/>
</dbReference>
<feature type="signal peptide" evidence="5">
    <location>
        <begin position="1"/>
        <end position="32"/>
    </location>
</feature>
<evidence type="ECO:0000256" key="2">
    <source>
        <dbReference type="ARBA" id="ARBA00022729"/>
    </source>
</evidence>
<feature type="domain" description="Peptidase S33 tripeptidyl aminopeptidase-like C-terminal" evidence="7">
    <location>
        <begin position="396"/>
        <end position="490"/>
    </location>
</feature>
<evidence type="ECO:0000259" key="7">
    <source>
        <dbReference type="Pfam" id="PF08386"/>
    </source>
</evidence>
<evidence type="ECO:0000256" key="4">
    <source>
        <dbReference type="SAM" id="MobiDB-lite"/>
    </source>
</evidence>
<evidence type="ECO:0000313" key="9">
    <source>
        <dbReference type="Proteomes" id="UP000236723"/>
    </source>
</evidence>
<evidence type="ECO:0000256" key="5">
    <source>
        <dbReference type="SAM" id="SignalP"/>
    </source>
</evidence>
<keyword evidence="9" id="KW-1185">Reference proteome</keyword>
<dbReference type="Pfam" id="PF00561">
    <property type="entry name" value="Abhydrolase_1"/>
    <property type="match status" value="1"/>
</dbReference>
<dbReference type="SUPFAM" id="SSF53474">
    <property type="entry name" value="alpha/beta-Hydrolases"/>
    <property type="match status" value="1"/>
</dbReference>
<reference evidence="9" key="1">
    <citation type="submission" date="2016-10" db="EMBL/GenBank/DDBJ databases">
        <authorList>
            <person name="Varghese N."/>
            <person name="Submissions S."/>
        </authorList>
    </citation>
    <scope>NUCLEOTIDE SEQUENCE [LARGE SCALE GENOMIC DNA]</scope>
    <source>
        <strain evidence="9">DSM 43163</strain>
    </source>
</reference>
<comment type="similarity">
    <text evidence="1">Belongs to the peptidase S33 family.</text>
</comment>
<evidence type="ECO:0000256" key="3">
    <source>
        <dbReference type="ARBA" id="ARBA00022801"/>
    </source>
</evidence>
<dbReference type="Proteomes" id="UP000236723">
    <property type="component" value="Unassembled WGS sequence"/>
</dbReference>
<feature type="domain" description="AB hydrolase-1" evidence="6">
    <location>
        <begin position="92"/>
        <end position="275"/>
    </location>
</feature>
<dbReference type="PANTHER" id="PTHR43248:SF29">
    <property type="entry name" value="TRIPEPTIDYL AMINOPEPTIDASE"/>
    <property type="match status" value="1"/>
</dbReference>
<organism evidence="8 9">
    <name type="scientific">Thermomonospora echinospora</name>
    <dbReference type="NCBI Taxonomy" id="1992"/>
    <lineage>
        <taxon>Bacteria</taxon>
        <taxon>Bacillati</taxon>
        <taxon>Actinomycetota</taxon>
        <taxon>Actinomycetes</taxon>
        <taxon>Streptosporangiales</taxon>
        <taxon>Thermomonosporaceae</taxon>
        <taxon>Thermomonospora</taxon>
    </lineage>
</organism>
<proteinExistence type="inferred from homology"/>
<dbReference type="Pfam" id="PF08386">
    <property type="entry name" value="Abhydrolase_4"/>
    <property type="match status" value="1"/>
</dbReference>
<dbReference type="AlphaFoldDB" id="A0A1H6BP16"/>
<dbReference type="Gene3D" id="3.40.50.1820">
    <property type="entry name" value="alpha/beta hydrolase"/>
    <property type="match status" value="1"/>
</dbReference>
<feature type="region of interest" description="Disordered" evidence="4">
    <location>
        <begin position="490"/>
        <end position="512"/>
    </location>
</feature>
<dbReference type="InterPro" id="IPR000073">
    <property type="entry name" value="AB_hydrolase_1"/>
</dbReference>
<keyword evidence="3 8" id="KW-0378">Hydrolase</keyword>